<feature type="domain" description="Glycosyl transferase family 1" evidence="1">
    <location>
        <begin position="152"/>
        <end position="310"/>
    </location>
</feature>
<dbReference type="CDD" id="cd03801">
    <property type="entry name" value="GT4_PimA-like"/>
    <property type="match status" value="1"/>
</dbReference>
<evidence type="ECO:0000313" key="2">
    <source>
        <dbReference type="EMBL" id="QOY55842.1"/>
    </source>
</evidence>
<dbReference type="GO" id="GO:0016757">
    <property type="term" value="F:glycosyltransferase activity"/>
    <property type="evidence" value="ECO:0007669"/>
    <property type="project" value="InterPro"/>
</dbReference>
<dbReference type="InterPro" id="IPR001296">
    <property type="entry name" value="Glyco_trans_1"/>
</dbReference>
<sequence>MELDAISFAKKLVPHMKTIIVVKENSFMHEKLKDEDNIAFETISFRSNLGFSLITKSRKIIKEHGIKNVVFFGASELKSLYFAFLGLDINLLIRHSTTKSTPKKDWFHKLIYSDVNYHISTSKHLEKNVDHIIPFGKNTKSQMIYSSFKFNESKHIPHNGINILHTGRIADAKGQTDAISACKVLINNQIDFKLYIVGGYDEEYKEKFLKFYKDIEYKDKVEFIGFTNNVEEYLHQADIFLFPSYGEGLSLSFREALANNLICFAYENTSFPELKELGLKFHLCKNRDIEDLSSQLLSTCRNIEKEKEVTKDNNNIIKEVFSEEKEIKKYLEILK</sequence>
<evidence type="ECO:0000259" key="1">
    <source>
        <dbReference type="Pfam" id="PF00534"/>
    </source>
</evidence>
<name>A0A7S7RQW3_9BACT</name>
<dbReference type="PANTHER" id="PTHR12526:SF630">
    <property type="entry name" value="GLYCOSYLTRANSFERASE"/>
    <property type="match status" value="1"/>
</dbReference>
<accession>A0A7S7RQW3</accession>
<dbReference type="PANTHER" id="PTHR12526">
    <property type="entry name" value="GLYCOSYLTRANSFERASE"/>
    <property type="match status" value="1"/>
</dbReference>
<keyword evidence="3" id="KW-1185">Reference proteome</keyword>
<keyword evidence="2" id="KW-0808">Transferase</keyword>
<dbReference type="Gene3D" id="3.40.50.2000">
    <property type="entry name" value="Glycogen Phosphorylase B"/>
    <property type="match status" value="2"/>
</dbReference>
<dbReference type="KEGG" id="smas:HUE87_03065"/>
<proteinExistence type="predicted"/>
<gene>
    <name evidence="2" type="ORF">HUE87_03065</name>
</gene>
<protein>
    <submittedName>
        <fullName evidence="2">Glycosyltransferase family 4 protein</fullName>
    </submittedName>
</protein>
<organism evidence="2 3">
    <name type="scientific">Candidatus Sulfurimonas marisnigri</name>
    <dbReference type="NCBI Taxonomy" id="2740405"/>
    <lineage>
        <taxon>Bacteria</taxon>
        <taxon>Pseudomonadati</taxon>
        <taxon>Campylobacterota</taxon>
        <taxon>Epsilonproteobacteria</taxon>
        <taxon>Campylobacterales</taxon>
        <taxon>Sulfurimonadaceae</taxon>
        <taxon>Sulfurimonas</taxon>
    </lineage>
</organism>
<dbReference type="Pfam" id="PF00534">
    <property type="entry name" value="Glycos_transf_1"/>
    <property type="match status" value="1"/>
</dbReference>
<evidence type="ECO:0000313" key="3">
    <source>
        <dbReference type="Proteomes" id="UP000593836"/>
    </source>
</evidence>
<dbReference type="Proteomes" id="UP000593836">
    <property type="component" value="Chromosome"/>
</dbReference>
<dbReference type="EMBL" id="CP054493">
    <property type="protein sequence ID" value="QOY55842.1"/>
    <property type="molecule type" value="Genomic_DNA"/>
</dbReference>
<dbReference type="SUPFAM" id="SSF53756">
    <property type="entry name" value="UDP-Glycosyltransferase/glycogen phosphorylase"/>
    <property type="match status" value="1"/>
</dbReference>
<dbReference type="AlphaFoldDB" id="A0A7S7RQW3"/>
<reference evidence="2 3" key="1">
    <citation type="submission" date="2020-05" db="EMBL/GenBank/DDBJ databases">
        <title>Sulfurimonas marisnigri, sp. nov., and Sulfurimonas baltica, sp. nov., manganese oxide reducing chemolithoautotrophs of the class Epsilonproteobacteria isolated from the pelagic redoxclines of the Black and Baltic Seas and emended description of the genus Sulfurimonas.</title>
        <authorList>
            <person name="Henkel J.V."/>
            <person name="Laudan C."/>
            <person name="Werner J."/>
            <person name="Neu T."/>
            <person name="Plewe S."/>
            <person name="Sproer C."/>
            <person name="Bunk B."/>
            <person name="Schulz-Vogt H.N."/>
        </authorList>
    </citation>
    <scope>NUCLEOTIDE SEQUENCE [LARGE SCALE GENOMIC DNA]</scope>
    <source>
        <strain evidence="2 3">SoZ1</strain>
    </source>
</reference>